<dbReference type="Gene3D" id="1.20.1560.10">
    <property type="entry name" value="ABC transporter type 1, transmembrane domain"/>
    <property type="match status" value="1"/>
</dbReference>
<evidence type="ECO:0000256" key="5">
    <source>
        <dbReference type="ARBA" id="ARBA00022741"/>
    </source>
</evidence>
<dbReference type="InterPro" id="IPR003439">
    <property type="entry name" value="ABC_transporter-like_ATP-bd"/>
</dbReference>
<reference evidence="13 14" key="1">
    <citation type="submission" date="2017-08" db="EMBL/GenBank/DDBJ databases">
        <title>Infants hospitalized years apart are colonized by the same room-sourced microbial strains.</title>
        <authorList>
            <person name="Brooks B."/>
            <person name="Olm M.R."/>
            <person name="Firek B.A."/>
            <person name="Baker R."/>
            <person name="Thomas B.C."/>
            <person name="Morowitz M.J."/>
            <person name="Banfield J.F."/>
        </authorList>
    </citation>
    <scope>NUCLEOTIDE SEQUENCE [LARGE SCALE GENOMIC DNA]</scope>
    <source>
        <strain evidence="13">S2_009_000_R2_77</strain>
    </source>
</reference>
<keyword evidence="7 9" id="KW-1133">Transmembrane helix</keyword>
<keyword evidence="6" id="KW-0067">ATP-binding</keyword>
<dbReference type="SMART" id="SM00382">
    <property type="entry name" value="AAA"/>
    <property type="match status" value="1"/>
</dbReference>
<dbReference type="GO" id="GO:0006508">
    <property type="term" value="P:proteolysis"/>
    <property type="evidence" value="ECO:0007669"/>
    <property type="project" value="InterPro"/>
</dbReference>
<evidence type="ECO:0000256" key="6">
    <source>
        <dbReference type="ARBA" id="ARBA00022840"/>
    </source>
</evidence>
<dbReference type="Pfam" id="PF00005">
    <property type="entry name" value="ABC_tran"/>
    <property type="match status" value="1"/>
</dbReference>
<evidence type="ECO:0000259" key="10">
    <source>
        <dbReference type="PROSITE" id="PS50893"/>
    </source>
</evidence>
<dbReference type="NCBIfam" id="TIGR03375">
    <property type="entry name" value="type_I_sec_LssB"/>
    <property type="match status" value="1"/>
</dbReference>
<dbReference type="CDD" id="cd03245">
    <property type="entry name" value="ABCC_bacteriocin_exporters"/>
    <property type="match status" value="1"/>
</dbReference>
<keyword evidence="8 9" id="KW-0472">Membrane</keyword>
<keyword evidence="2" id="KW-0813">Transport</keyword>
<keyword evidence="4 9" id="KW-0812">Transmembrane</keyword>
<dbReference type="PANTHER" id="PTHR24221:SF248">
    <property type="entry name" value="ABC TRANSPORTER TRANSMEMBRANE REGION"/>
    <property type="match status" value="1"/>
</dbReference>
<evidence type="ECO:0000259" key="11">
    <source>
        <dbReference type="PROSITE" id="PS50929"/>
    </source>
</evidence>
<feature type="transmembrane region" description="Helical" evidence="9">
    <location>
        <begin position="304"/>
        <end position="328"/>
    </location>
</feature>
<dbReference type="Pfam" id="PF00664">
    <property type="entry name" value="ABC_membrane"/>
    <property type="match status" value="1"/>
</dbReference>
<dbReference type="GO" id="GO:0005524">
    <property type="term" value="F:ATP binding"/>
    <property type="evidence" value="ECO:0007669"/>
    <property type="project" value="UniProtKB-KW"/>
</dbReference>
<evidence type="ECO:0000313" key="14">
    <source>
        <dbReference type="Proteomes" id="UP000249198"/>
    </source>
</evidence>
<dbReference type="InterPro" id="IPR039421">
    <property type="entry name" value="Type_1_exporter"/>
</dbReference>
<dbReference type="PANTHER" id="PTHR24221">
    <property type="entry name" value="ATP-BINDING CASSETTE SUB-FAMILY B"/>
    <property type="match status" value="1"/>
</dbReference>
<dbReference type="InterPro" id="IPR003593">
    <property type="entry name" value="AAA+_ATPase"/>
</dbReference>
<feature type="domain" description="Peptidase C39" evidence="12">
    <location>
        <begin position="41"/>
        <end position="163"/>
    </location>
</feature>
<keyword evidence="3" id="KW-1003">Cell membrane</keyword>
<evidence type="ECO:0000256" key="2">
    <source>
        <dbReference type="ARBA" id="ARBA00022448"/>
    </source>
</evidence>
<dbReference type="InterPro" id="IPR011527">
    <property type="entry name" value="ABC1_TM_dom"/>
</dbReference>
<dbReference type="InterPro" id="IPR005074">
    <property type="entry name" value="Peptidase_C39"/>
</dbReference>
<feature type="transmembrane region" description="Helical" evidence="9">
    <location>
        <begin position="193"/>
        <end position="216"/>
    </location>
</feature>
<proteinExistence type="predicted"/>
<dbReference type="GO" id="GO:0008233">
    <property type="term" value="F:peptidase activity"/>
    <property type="evidence" value="ECO:0007669"/>
    <property type="project" value="InterPro"/>
</dbReference>
<dbReference type="OrthoDB" id="9787557at2"/>
<evidence type="ECO:0000256" key="3">
    <source>
        <dbReference type="ARBA" id="ARBA00022475"/>
    </source>
</evidence>
<dbReference type="CDD" id="cd18587">
    <property type="entry name" value="ABC_6TM_LapB_like"/>
    <property type="match status" value="1"/>
</dbReference>
<dbReference type="PROSITE" id="PS50929">
    <property type="entry name" value="ABC_TM1F"/>
    <property type="match status" value="1"/>
</dbReference>
<protein>
    <submittedName>
        <fullName evidence="13">Type I secretion system permease/ATPase</fullName>
    </submittedName>
</protein>
<dbReference type="InterPro" id="IPR036640">
    <property type="entry name" value="ABC1_TM_sf"/>
</dbReference>
<dbReference type="PROSITE" id="PS50990">
    <property type="entry name" value="PEPTIDASE_C39"/>
    <property type="match status" value="1"/>
</dbReference>
<feature type="transmembrane region" description="Helical" evidence="9">
    <location>
        <begin position="334"/>
        <end position="351"/>
    </location>
</feature>
<dbReference type="Proteomes" id="UP000249198">
    <property type="component" value="Unassembled WGS sequence"/>
</dbReference>
<evidence type="ECO:0000256" key="4">
    <source>
        <dbReference type="ARBA" id="ARBA00022692"/>
    </source>
</evidence>
<dbReference type="EMBL" id="QFOH01000001">
    <property type="protein sequence ID" value="PZP26642.1"/>
    <property type="molecule type" value="Genomic_DNA"/>
</dbReference>
<sequence>MLEHAARPRPSVVVGLSFPPSRECSRVVSQASQAQPGGDPRSRYDDPLLDSLLSLCMLHQRPASRAILTAGLPLPDQRLSADLLPRAAARVGLQGRLLRRSLGQIPQLALPALLLLKEGRSAILLGRDEQGRYRLMLSESEGGEALVDAEQLAADYSGEVFFAQPRHKYDLNHGNLVPRARAWFRDTLRRSRWLYVDAIAASFLINLIGLFAPLFVMNVYDRVVPNQAASTLWVLAIGISGAYLFDLLLKTMRGLCLDLAGKKTDMIISATLFERIAGMAMRMRPARVGSFAQNIHEFQTLRDFLASLTMTSVIDMPFTLLVLAVIAILGGHLVWIPLLAFPLALAIGWVLQRSLAETLNRTMALSAERQSSLIETLSGLDAIKANNAESERQYQWEQTIGTLGRLELRAKMLSSLALNITQLILQLAGVVMIVLGVYLIIDGKLSMGGLIACYMLNGRAMAPLGQLSGLLTRYQQARLTMVNIDQMMELPQERKENQRPLVRQSLQGAIECRGLEFHYPNQQNAALSGVNLVVRPGEKIGIIGRSGSGKSSLAKLLIGLYEPDAGSLLVDGVDVRQLDVSDLRHNVGYVPQDIQLLSGSLRDNLVSGARYVEDERVLRAAELAGVHEFARLHPEGYELQVGERGHQLSGGQRQNVALARALLLDPPILLLDEPTSAMDNPGEERLKQRLAAVIQNKTLLLVTHRSSMLSLVDRLIIVDKGQIIADGPKEAVMEALKKGQINVA</sequence>
<dbReference type="GO" id="GO:0016887">
    <property type="term" value="F:ATP hydrolysis activity"/>
    <property type="evidence" value="ECO:0007669"/>
    <property type="project" value="InterPro"/>
</dbReference>
<organism evidence="13 14">
    <name type="scientific">Pseudomonas kuykendallii</name>
    <dbReference type="NCBI Taxonomy" id="1007099"/>
    <lineage>
        <taxon>Bacteria</taxon>
        <taxon>Pseudomonadati</taxon>
        <taxon>Pseudomonadota</taxon>
        <taxon>Gammaproteobacteria</taxon>
        <taxon>Pseudomonadales</taxon>
        <taxon>Pseudomonadaceae</taxon>
        <taxon>Pseudomonas</taxon>
    </lineage>
</organism>
<evidence type="ECO:0000313" key="13">
    <source>
        <dbReference type="EMBL" id="PZP26642.1"/>
    </source>
</evidence>
<comment type="caution">
    <text evidence="13">The sequence shown here is derived from an EMBL/GenBank/DDBJ whole genome shotgun (WGS) entry which is preliminary data.</text>
</comment>
<dbReference type="GO" id="GO:0005886">
    <property type="term" value="C:plasma membrane"/>
    <property type="evidence" value="ECO:0007669"/>
    <property type="project" value="UniProtKB-SubCell"/>
</dbReference>
<dbReference type="InterPro" id="IPR017750">
    <property type="entry name" value="ATPase_T1SS"/>
</dbReference>
<evidence type="ECO:0000259" key="12">
    <source>
        <dbReference type="PROSITE" id="PS50990"/>
    </source>
</evidence>
<comment type="subcellular location">
    <subcellularLocation>
        <location evidence="1">Cell membrane</location>
        <topology evidence="1">Multi-pass membrane protein</topology>
    </subcellularLocation>
</comment>
<evidence type="ECO:0000256" key="7">
    <source>
        <dbReference type="ARBA" id="ARBA00022989"/>
    </source>
</evidence>
<dbReference type="AlphaFoldDB" id="A0A2W5F616"/>
<dbReference type="SUPFAM" id="SSF90123">
    <property type="entry name" value="ABC transporter transmembrane region"/>
    <property type="match status" value="1"/>
</dbReference>
<feature type="domain" description="ABC transmembrane type-1" evidence="11">
    <location>
        <begin position="198"/>
        <end position="476"/>
    </location>
</feature>
<dbReference type="FunFam" id="3.40.50.300:FF:000299">
    <property type="entry name" value="ABC transporter ATP-binding protein/permease"/>
    <property type="match status" value="1"/>
</dbReference>
<accession>A0A2W5F616</accession>
<dbReference type="GO" id="GO:0034040">
    <property type="term" value="F:ATPase-coupled lipid transmembrane transporter activity"/>
    <property type="evidence" value="ECO:0007669"/>
    <property type="project" value="TreeGrafter"/>
</dbReference>
<feature type="domain" description="ABC transporter" evidence="10">
    <location>
        <begin position="510"/>
        <end position="743"/>
    </location>
</feature>
<dbReference type="GO" id="GO:0140359">
    <property type="term" value="F:ABC-type transporter activity"/>
    <property type="evidence" value="ECO:0007669"/>
    <property type="project" value="InterPro"/>
</dbReference>
<evidence type="ECO:0000256" key="8">
    <source>
        <dbReference type="ARBA" id="ARBA00023136"/>
    </source>
</evidence>
<name>A0A2W5F616_9PSED</name>
<dbReference type="SUPFAM" id="SSF52540">
    <property type="entry name" value="P-loop containing nucleoside triphosphate hydrolases"/>
    <property type="match status" value="1"/>
</dbReference>
<dbReference type="InterPro" id="IPR027417">
    <property type="entry name" value="P-loop_NTPase"/>
</dbReference>
<evidence type="ECO:0000256" key="9">
    <source>
        <dbReference type="SAM" id="Phobius"/>
    </source>
</evidence>
<evidence type="ECO:0000256" key="1">
    <source>
        <dbReference type="ARBA" id="ARBA00004651"/>
    </source>
</evidence>
<dbReference type="Gene3D" id="3.90.70.10">
    <property type="entry name" value="Cysteine proteinases"/>
    <property type="match status" value="1"/>
</dbReference>
<gene>
    <name evidence="13" type="ORF">DI599_00340</name>
</gene>
<keyword evidence="5" id="KW-0547">Nucleotide-binding</keyword>
<dbReference type="PROSITE" id="PS50893">
    <property type="entry name" value="ABC_TRANSPORTER_2"/>
    <property type="match status" value="1"/>
</dbReference>
<dbReference type="Gene3D" id="3.40.50.300">
    <property type="entry name" value="P-loop containing nucleotide triphosphate hydrolases"/>
    <property type="match status" value="1"/>
</dbReference>
<feature type="transmembrane region" description="Helical" evidence="9">
    <location>
        <begin position="416"/>
        <end position="441"/>
    </location>
</feature>
<feature type="transmembrane region" description="Helical" evidence="9">
    <location>
        <begin position="228"/>
        <end position="249"/>
    </location>
</feature>